<keyword evidence="5" id="KW-0638">Presynaptic neurotoxin</keyword>
<sequence length="508" mass="57641">MPPLPLGDFHKAAASGDLVALNVMLKAGRNINEKAKQNSFTALHWAAFYGQLKSVQWLLWSKIDPSVSSSQGWTPAHIAAIKGHYLVLEILNNFGVQLDNLDNRGNTPLHLAVTHGRLNCVLTLLRCGMSHKIQNKRGWTPVHTAAFHGRYPCLQALYKWGAFLNSLDKEGNTAVHLAAMEGHVECFRFLVKNLLKTDMQQHPLKARNIIGLTAQMLAEKFDRRNVVECAIEMESNEEETPREVHDPPYPAHDAAYHGDLPRLKLLIEQGICEVDERDKWGSTPAHKAAGQGHEDCLRWLVEKGADLRAVNNTGDTSQDIAVRFAQWRCARLLGVPIDSDEDVILSDEDEPEQSCINKENILQAREVAFTRVQEIQRQLEIAIKNLQDLGGEAPEDKENHKKEQVKQKCAELENLLGQERFRREELESEVDQLKQNLSKSQLKLEKASKYLAWRNMDMEPQLHNGHSLTYFAQSLNSLHLGDSGITLYTRSRHPNHLEKRHPRRSKKK</sequence>
<feature type="compositionally biased region" description="Basic residues" evidence="10">
    <location>
        <begin position="490"/>
        <end position="508"/>
    </location>
</feature>
<evidence type="ECO:0000313" key="11">
    <source>
        <dbReference type="Proteomes" id="UP000694941"/>
    </source>
</evidence>
<dbReference type="InterPro" id="IPR050776">
    <property type="entry name" value="Ank_Repeat/CDKN_Inhibitor"/>
</dbReference>
<keyword evidence="11" id="KW-1185">Reference proteome</keyword>
<dbReference type="InterPro" id="IPR002110">
    <property type="entry name" value="Ankyrin_rpt"/>
</dbReference>
<dbReference type="SUPFAM" id="SSF48403">
    <property type="entry name" value="Ankyrin repeat"/>
    <property type="match status" value="1"/>
</dbReference>
<comment type="subcellular location">
    <subcellularLocation>
        <location evidence="1">Target cell membrane</location>
    </subcellularLocation>
</comment>
<evidence type="ECO:0000256" key="1">
    <source>
        <dbReference type="ARBA" id="ARBA00004175"/>
    </source>
</evidence>
<keyword evidence="9" id="KW-0175">Coiled coil</keyword>
<feature type="coiled-coil region" evidence="9">
    <location>
        <begin position="372"/>
        <end position="450"/>
    </location>
</feature>
<evidence type="ECO:0000313" key="12">
    <source>
        <dbReference type="RefSeq" id="XP_022242768.1"/>
    </source>
</evidence>
<keyword evidence="7" id="KW-0472">Membrane</keyword>
<dbReference type="PANTHER" id="PTHR24201">
    <property type="entry name" value="ANK_REP_REGION DOMAIN-CONTAINING PROTEIN"/>
    <property type="match status" value="1"/>
</dbReference>
<evidence type="ECO:0000256" key="10">
    <source>
        <dbReference type="SAM" id="MobiDB-lite"/>
    </source>
</evidence>
<feature type="repeat" description="ANK" evidence="8">
    <location>
        <begin position="170"/>
        <end position="202"/>
    </location>
</feature>
<feature type="repeat" description="ANK" evidence="8">
    <location>
        <begin position="71"/>
        <end position="103"/>
    </location>
</feature>
<reference evidence="12 13" key="1">
    <citation type="submission" date="2025-05" db="UniProtKB">
        <authorList>
            <consortium name="RefSeq"/>
        </authorList>
    </citation>
    <scope>IDENTIFICATION</scope>
    <source>
        <tissue evidence="12 13">Muscle</tissue>
    </source>
</reference>
<proteinExistence type="predicted"/>
<dbReference type="RefSeq" id="XP_022242784.1">
    <property type="nucleotide sequence ID" value="XM_022387076.1"/>
</dbReference>
<name>A0ABM1SGL3_LIMPO</name>
<keyword evidence="4" id="KW-0677">Repeat</keyword>
<dbReference type="PROSITE" id="PS50088">
    <property type="entry name" value="ANK_REPEAT"/>
    <property type="match status" value="5"/>
</dbReference>
<protein>
    <submittedName>
        <fullName evidence="12 13">Ankyrin repeat domain-containing protein 42-like</fullName>
    </submittedName>
</protein>
<evidence type="ECO:0000256" key="5">
    <source>
        <dbReference type="ARBA" id="ARBA00023028"/>
    </source>
</evidence>
<feature type="repeat" description="ANK" evidence="8">
    <location>
        <begin position="137"/>
        <end position="169"/>
    </location>
</feature>
<dbReference type="Proteomes" id="UP000694941">
    <property type="component" value="Unplaced"/>
</dbReference>
<evidence type="ECO:0000256" key="2">
    <source>
        <dbReference type="ARBA" id="ARBA00022483"/>
    </source>
</evidence>
<dbReference type="Gene3D" id="1.25.40.20">
    <property type="entry name" value="Ankyrin repeat-containing domain"/>
    <property type="match status" value="3"/>
</dbReference>
<keyword evidence="3" id="KW-1052">Target cell membrane</keyword>
<keyword evidence="2" id="KW-0268">Exocytosis</keyword>
<feature type="repeat" description="ANK" evidence="8">
    <location>
        <begin position="280"/>
        <end position="312"/>
    </location>
</feature>
<evidence type="ECO:0000256" key="8">
    <source>
        <dbReference type="PROSITE-ProRule" id="PRU00023"/>
    </source>
</evidence>
<dbReference type="PROSITE" id="PS50297">
    <property type="entry name" value="ANK_REP_REGION"/>
    <property type="match status" value="5"/>
</dbReference>
<dbReference type="SMART" id="SM00248">
    <property type="entry name" value="ANK"/>
    <property type="match status" value="8"/>
</dbReference>
<keyword evidence="5" id="KW-0528">Neurotoxin</keyword>
<dbReference type="RefSeq" id="XP_022242768.1">
    <property type="nucleotide sequence ID" value="XM_022387060.1"/>
</dbReference>
<evidence type="ECO:0000313" key="14">
    <source>
        <dbReference type="RefSeq" id="XP_022242784.1"/>
    </source>
</evidence>
<feature type="region of interest" description="Disordered" evidence="10">
    <location>
        <begin position="489"/>
        <end position="508"/>
    </location>
</feature>
<keyword evidence="6 8" id="KW-0040">ANK repeat</keyword>
<dbReference type="Pfam" id="PF13637">
    <property type="entry name" value="Ank_4"/>
    <property type="match status" value="1"/>
</dbReference>
<dbReference type="Pfam" id="PF12796">
    <property type="entry name" value="Ank_2"/>
    <property type="match status" value="2"/>
</dbReference>
<feature type="repeat" description="ANK" evidence="8">
    <location>
        <begin position="104"/>
        <end position="136"/>
    </location>
</feature>
<keyword evidence="7" id="KW-1053">Target membrane</keyword>
<keyword evidence="5" id="KW-0800">Toxin</keyword>
<dbReference type="InterPro" id="IPR036770">
    <property type="entry name" value="Ankyrin_rpt-contain_sf"/>
</dbReference>
<dbReference type="PANTHER" id="PTHR24201:SF2">
    <property type="entry name" value="ANKYRIN REPEAT DOMAIN-CONTAINING PROTEIN 42"/>
    <property type="match status" value="1"/>
</dbReference>
<gene>
    <name evidence="12 13 14" type="primary">LOC106460187</name>
</gene>
<organism evidence="11 12">
    <name type="scientific">Limulus polyphemus</name>
    <name type="common">Atlantic horseshoe crab</name>
    <dbReference type="NCBI Taxonomy" id="6850"/>
    <lineage>
        <taxon>Eukaryota</taxon>
        <taxon>Metazoa</taxon>
        <taxon>Ecdysozoa</taxon>
        <taxon>Arthropoda</taxon>
        <taxon>Chelicerata</taxon>
        <taxon>Merostomata</taxon>
        <taxon>Xiphosura</taxon>
        <taxon>Limulidae</taxon>
        <taxon>Limulus</taxon>
    </lineage>
</organism>
<dbReference type="GeneID" id="106460187"/>
<dbReference type="PRINTS" id="PR01415">
    <property type="entry name" value="ANKYRIN"/>
</dbReference>
<accession>A0ABM1SGL3</accession>
<evidence type="ECO:0000313" key="13">
    <source>
        <dbReference type="RefSeq" id="XP_022242775.1"/>
    </source>
</evidence>
<evidence type="ECO:0000256" key="9">
    <source>
        <dbReference type="SAM" id="Coils"/>
    </source>
</evidence>
<evidence type="ECO:0000256" key="7">
    <source>
        <dbReference type="ARBA" id="ARBA00023298"/>
    </source>
</evidence>
<evidence type="ECO:0000256" key="4">
    <source>
        <dbReference type="ARBA" id="ARBA00022737"/>
    </source>
</evidence>
<dbReference type="RefSeq" id="XP_022242775.1">
    <property type="nucleotide sequence ID" value="XM_022387067.1"/>
</dbReference>
<evidence type="ECO:0000256" key="6">
    <source>
        <dbReference type="ARBA" id="ARBA00023043"/>
    </source>
</evidence>
<evidence type="ECO:0000256" key="3">
    <source>
        <dbReference type="ARBA" id="ARBA00022537"/>
    </source>
</evidence>